<dbReference type="PANTHER" id="PTHR33165">
    <property type="entry name" value="F-BOX DOMAIN CONTAINING PROTEIN-LIKE-RELATED"/>
    <property type="match status" value="1"/>
</dbReference>
<keyword evidence="3" id="KW-1185">Reference proteome</keyword>
<comment type="caution">
    <text evidence="2">The sequence shown here is derived from an EMBL/GenBank/DDBJ whole genome shotgun (WGS) entry which is preliminary data.</text>
</comment>
<evidence type="ECO:0000313" key="3">
    <source>
        <dbReference type="Proteomes" id="UP001231189"/>
    </source>
</evidence>
<organism evidence="2 3">
    <name type="scientific">Lolium multiflorum</name>
    <name type="common">Italian ryegrass</name>
    <name type="synonym">Lolium perenne subsp. multiflorum</name>
    <dbReference type="NCBI Taxonomy" id="4521"/>
    <lineage>
        <taxon>Eukaryota</taxon>
        <taxon>Viridiplantae</taxon>
        <taxon>Streptophyta</taxon>
        <taxon>Embryophyta</taxon>
        <taxon>Tracheophyta</taxon>
        <taxon>Spermatophyta</taxon>
        <taxon>Magnoliopsida</taxon>
        <taxon>Liliopsida</taxon>
        <taxon>Poales</taxon>
        <taxon>Poaceae</taxon>
        <taxon>BOP clade</taxon>
        <taxon>Pooideae</taxon>
        <taxon>Poodae</taxon>
        <taxon>Poeae</taxon>
        <taxon>Poeae Chloroplast Group 2 (Poeae type)</taxon>
        <taxon>Loliodinae</taxon>
        <taxon>Loliinae</taxon>
        <taxon>Lolium</taxon>
    </lineage>
</organism>
<dbReference type="EMBL" id="JAUUTY010000006">
    <property type="protein sequence ID" value="KAK1615242.1"/>
    <property type="molecule type" value="Genomic_DNA"/>
</dbReference>
<name>A0AAD8VPK1_LOLMU</name>
<dbReference type="InterPro" id="IPR005174">
    <property type="entry name" value="KIB1-4_b-propeller"/>
</dbReference>
<feature type="domain" description="KIB1-4 beta-propeller" evidence="1">
    <location>
        <begin position="238"/>
        <end position="324"/>
    </location>
</feature>
<reference evidence="2" key="1">
    <citation type="submission" date="2023-07" db="EMBL/GenBank/DDBJ databases">
        <title>A chromosome-level genome assembly of Lolium multiflorum.</title>
        <authorList>
            <person name="Chen Y."/>
            <person name="Copetti D."/>
            <person name="Kolliker R."/>
            <person name="Studer B."/>
        </authorList>
    </citation>
    <scope>NUCLEOTIDE SEQUENCE</scope>
    <source>
        <strain evidence="2">02402/16</strain>
        <tissue evidence="2">Leaf</tissue>
    </source>
</reference>
<proteinExistence type="predicted"/>
<evidence type="ECO:0000259" key="1">
    <source>
        <dbReference type="Pfam" id="PF03478"/>
    </source>
</evidence>
<sequence length="411" mass="46684">MAAPAAGWSSLPSDLINGIADCLLATNDIDYYMDLRAVCSNWRSATADPKNTLELRFRPRQWIVLDEVFENNTRLLVNTTTGRILRKELPLLRNYYVIATTAGGFFVLSDRKYIHRARVLNPFTGHLIPFRTPVPLEQDVAAAVFGPKPTLVLISDRSRTQYRADPASECYTEYVDQENYPMVRLAVLGGMYFDGEDAPVPRIPDVMADKILRMMGAFGVQPLEMYPDDLIDSLSAYNPQLFPNRCFLVKFAGEVLVIIKLKHHMNVFKMDTDRDLLEPVKSIGNLAIFIGYRRCLAVNAENFTSIEANCIYYIRSIDHSIHIYKFDLEDMKEERVSQGIDALHQIGLSYAHPPYTIIQLISSYTVNVRESQLFFARMTEGMSDVRTDGEKVPDNLEDLASFVESMISFDS</sequence>
<accession>A0AAD8VPK1</accession>
<protein>
    <recommendedName>
        <fullName evidence="1">KIB1-4 beta-propeller domain-containing protein</fullName>
    </recommendedName>
</protein>
<dbReference type="Proteomes" id="UP001231189">
    <property type="component" value="Unassembled WGS sequence"/>
</dbReference>
<gene>
    <name evidence="2" type="ORF">QYE76_020759</name>
</gene>
<dbReference type="AlphaFoldDB" id="A0AAD8VPK1"/>
<dbReference type="PANTHER" id="PTHR33165:SF99">
    <property type="entry name" value="DUF295 DOMAIN-CONTAINING PROTEIN"/>
    <property type="match status" value="1"/>
</dbReference>
<evidence type="ECO:0000313" key="2">
    <source>
        <dbReference type="EMBL" id="KAK1615242.1"/>
    </source>
</evidence>
<dbReference type="Pfam" id="PF03478">
    <property type="entry name" value="Beta-prop_KIB1-4"/>
    <property type="match status" value="1"/>
</dbReference>